<evidence type="ECO:0000256" key="2">
    <source>
        <dbReference type="SAM" id="MobiDB-lite"/>
    </source>
</evidence>
<dbReference type="Pfam" id="PF19775">
    <property type="entry name" value="DUF6261"/>
    <property type="match status" value="1"/>
</dbReference>
<dbReference type="EMBL" id="QEKY01000001">
    <property type="protein sequence ID" value="PVZ15214.1"/>
    <property type="molecule type" value="Genomic_DNA"/>
</dbReference>
<feature type="region of interest" description="Disordered" evidence="2">
    <location>
        <begin position="287"/>
        <end position="341"/>
    </location>
</feature>
<evidence type="ECO:0000256" key="1">
    <source>
        <dbReference type="SAM" id="Coils"/>
    </source>
</evidence>
<dbReference type="InterPro" id="IPR046228">
    <property type="entry name" value="DUF6261"/>
</dbReference>
<evidence type="ECO:0000313" key="4">
    <source>
        <dbReference type="Proteomes" id="UP000245462"/>
    </source>
</evidence>
<name>A0A2U1FSR2_9PORP</name>
<accession>A0A2U1FSR2</accession>
<dbReference type="Proteomes" id="UP000245462">
    <property type="component" value="Unassembled WGS sequence"/>
</dbReference>
<comment type="caution">
    <text evidence="3">The sequence shown here is derived from an EMBL/GenBank/DDBJ whole genome shotgun (WGS) entry which is preliminary data.</text>
</comment>
<keyword evidence="4" id="KW-1185">Reference proteome</keyword>
<protein>
    <submittedName>
        <fullName evidence="3">Uncharacterized protein</fullName>
    </submittedName>
</protein>
<reference evidence="3 4" key="1">
    <citation type="submission" date="2018-04" db="EMBL/GenBank/DDBJ databases">
        <title>Genomic Encyclopedia of Type Strains, Phase IV (KMG-IV): sequencing the most valuable type-strain genomes for metagenomic binning, comparative biology and taxonomic classification.</title>
        <authorList>
            <person name="Goeker M."/>
        </authorList>
    </citation>
    <scope>NUCLEOTIDE SEQUENCE [LARGE SCALE GENOMIC DNA]</scope>
    <source>
        <strain evidence="3 4">DSM 28520</strain>
    </source>
</reference>
<sequence length="341" mass="39191">MIEQITVKKFQNGELLNFMIDEVKDARTLEAAELKETLDTLDEVLAAFQVSLRKKKASVHTEQVTIYDRARDEKLRNLRQSIQGALYLPGKDKQEAAKRLTMLMRVYKNLHLMSYRNESEHMNKLIQELRERQYAADVQLLGIKQWVDEMEAANKEFDKYFDERDHEMGGRVIYDKKELRRQIGVQYELLLNLVHGLFYIKPSKQIELFIGRHNERVRKMRSLFAFRTTTGSRALRSKRAMLRELAVKLGWELPEGQEDYQYFSSSRILHPTEKQWYRLGKRNGEDTLVKYTPRKTKTNSVTSPVTEDAGTSPVTPTPPTPGGGSSDSSDGGAEGSIGGGL</sequence>
<organism evidence="3 4">
    <name type="scientific">Porphyromonas loveana</name>
    <dbReference type="NCBI Taxonomy" id="1884669"/>
    <lineage>
        <taxon>Bacteria</taxon>
        <taxon>Pseudomonadati</taxon>
        <taxon>Bacteroidota</taxon>
        <taxon>Bacteroidia</taxon>
        <taxon>Bacteroidales</taxon>
        <taxon>Porphyromonadaceae</taxon>
        <taxon>Porphyromonas</taxon>
    </lineage>
</organism>
<feature type="coiled-coil region" evidence="1">
    <location>
        <begin position="112"/>
        <end position="163"/>
    </location>
</feature>
<proteinExistence type="predicted"/>
<feature type="compositionally biased region" description="Gly residues" evidence="2">
    <location>
        <begin position="332"/>
        <end position="341"/>
    </location>
</feature>
<dbReference type="AlphaFoldDB" id="A0A2U1FSR2"/>
<keyword evidence="1" id="KW-0175">Coiled coil</keyword>
<evidence type="ECO:0000313" key="3">
    <source>
        <dbReference type="EMBL" id="PVZ15214.1"/>
    </source>
</evidence>
<gene>
    <name evidence="3" type="ORF">C7382_101147</name>
</gene>